<feature type="compositionally biased region" description="Polar residues" evidence="1">
    <location>
        <begin position="16"/>
        <end position="26"/>
    </location>
</feature>
<dbReference type="Proteomes" id="UP001066276">
    <property type="component" value="Chromosome 9"/>
</dbReference>
<accession>A0AAV7MTG9</accession>
<feature type="region of interest" description="Disordered" evidence="1">
    <location>
        <begin position="95"/>
        <end position="154"/>
    </location>
</feature>
<feature type="region of interest" description="Disordered" evidence="1">
    <location>
        <begin position="1"/>
        <end position="33"/>
    </location>
</feature>
<name>A0AAV7MTG9_PLEWA</name>
<reference evidence="2" key="1">
    <citation type="journal article" date="2022" name="bioRxiv">
        <title>Sequencing and chromosome-scale assembly of the giantPleurodeles waltlgenome.</title>
        <authorList>
            <person name="Brown T."/>
            <person name="Elewa A."/>
            <person name="Iarovenko S."/>
            <person name="Subramanian E."/>
            <person name="Araus A.J."/>
            <person name="Petzold A."/>
            <person name="Susuki M."/>
            <person name="Suzuki K.-i.T."/>
            <person name="Hayashi T."/>
            <person name="Toyoda A."/>
            <person name="Oliveira C."/>
            <person name="Osipova E."/>
            <person name="Leigh N.D."/>
            <person name="Simon A."/>
            <person name="Yun M.H."/>
        </authorList>
    </citation>
    <scope>NUCLEOTIDE SEQUENCE</scope>
    <source>
        <strain evidence="2">20211129_DDA</strain>
        <tissue evidence="2">Liver</tissue>
    </source>
</reference>
<sequence>MHRPHRSLSPVPNVVHGSSTQLSTVSVPPRPGHTVWSPRADQCHAQAASPGHCLLSGPLRSQRGRSELSLPPTGDSAFSGLRNAYLCRRSSCPARSHLDPPPAVSAPSRSGESLAQAAPYVSSAVGPPRPHPSPHFSRRAPQQQTTGVPAPGAQPPVAALKVRCHFAIRPPYYETDVKAAGEAPLQSSHPAAGQAPSSNHIIHYK</sequence>
<comment type="caution">
    <text evidence="2">The sequence shown here is derived from an EMBL/GenBank/DDBJ whole genome shotgun (WGS) entry which is preliminary data.</text>
</comment>
<evidence type="ECO:0000256" key="1">
    <source>
        <dbReference type="SAM" id="MobiDB-lite"/>
    </source>
</evidence>
<feature type="compositionally biased region" description="Polar residues" evidence="1">
    <location>
        <begin position="185"/>
        <end position="205"/>
    </location>
</feature>
<dbReference type="AlphaFoldDB" id="A0AAV7MTG9"/>
<proteinExistence type="predicted"/>
<evidence type="ECO:0000313" key="2">
    <source>
        <dbReference type="EMBL" id="KAJ1107003.1"/>
    </source>
</evidence>
<evidence type="ECO:0000313" key="3">
    <source>
        <dbReference type="Proteomes" id="UP001066276"/>
    </source>
</evidence>
<protein>
    <submittedName>
        <fullName evidence="2">Uncharacterized protein</fullName>
    </submittedName>
</protein>
<dbReference type="EMBL" id="JANPWB010000013">
    <property type="protein sequence ID" value="KAJ1107003.1"/>
    <property type="molecule type" value="Genomic_DNA"/>
</dbReference>
<feature type="region of interest" description="Disordered" evidence="1">
    <location>
        <begin position="54"/>
        <end position="75"/>
    </location>
</feature>
<keyword evidence="3" id="KW-1185">Reference proteome</keyword>
<organism evidence="2 3">
    <name type="scientific">Pleurodeles waltl</name>
    <name type="common">Iberian ribbed newt</name>
    <dbReference type="NCBI Taxonomy" id="8319"/>
    <lineage>
        <taxon>Eukaryota</taxon>
        <taxon>Metazoa</taxon>
        <taxon>Chordata</taxon>
        <taxon>Craniata</taxon>
        <taxon>Vertebrata</taxon>
        <taxon>Euteleostomi</taxon>
        <taxon>Amphibia</taxon>
        <taxon>Batrachia</taxon>
        <taxon>Caudata</taxon>
        <taxon>Salamandroidea</taxon>
        <taxon>Salamandridae</taxon>
        <taxon>Pleurodelinae</taxon>
        <taxon>Pleurodeles</taxon>
    </lineage>
</organism>
<feature type="region of interest" description="Disordered" evidence="1">
    <location>
        <begin position="183"/>
        <end position="205"/>
    </location>
</feature>
<gene>
    <name evidence="2" type="ORF">NDU88_004400</name>
</gene>